<organism evidence="1 2">
    <name type="scientific">Giardia muris</name>
    <dbReference type="NCBI Taxonomy" id="5742"/>
    <lineage>
        <taxon>Eukaryota</taxon>
        <taxon>Metamonada</taxon>
        <taxon>Diplomonadida</taxon>
        <taxon>Hexamitidae</taxon>
        <taxon>Giardiinae</taxon>
        <taxon>Giardia</taxon>
    </lineage>
</organism>
<name>A0A4Z1T3I4_GIAMU</name>
<keyword evidence="2" id="KW-1185">Reference proteome</keyword>
<evidence type="ECO:0000313" key="1">
    <source>
        <dbReference type="EMBL" id="TNJ27119.1"/>
    </source>
</evidence>
<protein>
    <submittedName>
        <fullName evidence="1">Uncharacterized protein</fullName>
    </submittedName>
</protein>
<sequence length="787" mass="88189">MPPSSTVSSTVPASEDIIDRFVRGVDRSPEPIQALTAASHQNLSSPSLGRTLSHVSLQVAQAITERKLQAPRGIILPLIRNVIIAASWLEVDRSESLDLLVTIGAAFTGENARWYRQCCVHLAFELYVLTQHVQGPHNNTLGSINKKEVWQLLQLCVRRDLGVESENVVAELNIILREYAPQGAITGSHLVQASILLNTCLEIENLYGIDFLAARTPSLFYAEYKDPLWLEPSEQTPISVIVYDLIAKDMNLVASYLNLLFVAPTPLQKITNLVEYLACKEPNALTRSDPRWNPFLVIGSYGRTKTGSQLLVLMRQCALRQILKGPRYMYLEPIADMEAFHALIPSTMAAGLLEHAVDSTLRCIYLGLQRAGSQENVGTIIDEVHDHSIPHVERLTTCLLEYKKVGSINQGLAEALIASQHARLVEFLRVTCEVPVAHARERLYSYALAMENDMLDILRAICRTDGLATDCFDKAAIDIKTCYRLLLEDGDTQSLVSPYCVVVSNRPHPLACSITFSTLPGLNLAFKERTASVLVGKCISVAPETLIKFKYALQDFSIVIRTNTIVYLLLLVVDKLLWDSKAQPLCLNHIVREFCATYELKGELFERETLFRLIVALCLEIPIYSLSQASLPTSSEDYTQGFVTDLEALGTIISCFSIEEIHGQEVLKRLNTLFLYRNPVFGKVIEAMRSQALPCYGRSDDCFTLDFKEYLRSEETLETTRKVGDANGEDNSLRIRSQVMRLIKERSRTLQELTRLINPNTQLQRVLEGLVEMGQLERLTTGEYAYS</sequence>
<gene>
    <name evidence="1" type="ORF">GMRT_12801</name>
</gene>
<dbReference type="VEuPathDB" id="GiardiaDB:GMRT_12801"/>
<comment type="caution">
    <text evidence="1">The sequence shown here is derived from an EMBL/GenBank/DDBJ whole genome shotgun (WGS) entry which is preliminary data.</text>
</comment>
<reference evidence="1 2" key="1">
    <citation type="submission" date="2019-05" db="EMBL/GenBank/DDBJ databases">
        <title>The compact genome of Giardia muris reveals important steps in the evolution of intestinal protozoan parasites.</title>
        <authorList>
            <person name="Xu F."/>
            <person name="Jimenez-Gonzalez A."/>
            <person name="Einarsson E."/>
            <person name="Astvaldsson A."/>
            <person name="Peirasmaki D."/>
            <person name="Eckmann L."/>
            <person name="Andersson J.O."/>
            <person name="Svard S.G."/>
            <person name="Jerlstrom-Hultqvist J."/>
        </authorList>
    </citation>
    <scope>NUCLEOTIDE SEQUENCE [LARGE SCALE GENOMIC DNA]</scope>
    <source>
        <strain evidence="1 2">Roberts-Thomson</strain>
    </source>
</reference>
<dbReference type="AlphaFoldDB" id="A0A4Z1T3I4"/>
<accession>A0A4Z1T3I4</accession>
<dbReference type="Proteomes" id="UP000315496">
    <property type="component" value="Chromosome 4"/>
</dbReference>
<evidence type="ECO:0000313" key="2">
    <source>
        <dbReference type="Proteomes" id="UP000315496"/>
    </source>
</evidence>
<dbReference type="EMBL" id="VDLU01000004">
    <property type="protein sequence ID" value="TNJ27119.1"/>
    <property type="molecule type" value="Genomic_DNA"/>
</dbReference>
<proteinExistence type="predicted"/>